<accession>A0A931G8X9</accession>
<gene>
    <name evidence="2" type="ORF">H0S81_09860</name>
</gene>
<protein>
    <submittedName>
        <fullName evidence="2">PocR ligand-binding domain-containing protein</fullName>
    </submittedName>
</protein>
<proteinExistence type="predicted"/>
<reference evidence="2" key="1">
    <citation type="submission" date="2020-07" db="EMBL/GenBank/DDBJ databases">
        <title>Severe corrosion of carbon steel in oil field produced water can be linked to methanogenic archaea containing a special type of NiFe hydrogenase.</title>
        <authorList>
            <person name="Lahme S."/>
            <person name="Mand J."/>
            <person name="Longwell J."/>
            <person name="Smith R."/>
            <person name="Enning D."/>
        </authorList>
    </citation>
    <scope>NUCLEOTIDE SEQUENCE</scope>
    <source>
        <strain evidence="2">MIC098Bin6</strain>
    </source>
</reference>
<feature type="domain" description="PocR" evidence="1">
    <location>
        <begin position="5"/>
        <end position="145"/>
    </location>
</feature>
<dbReference type="Proteomes" id="UP000706172">
    <property type="component" value="Unassembled WGS sequence"/>
</dbReference>
<dbReference type="InterPro" id="IPR018771">
    <property type="entry name" value="PocR_dom"/>
</dbReference>
<name>A0A931G8X9_9BACT</name>
<evidence type="ECO:0000313" key="3">
    <source>
        <dbReference type="Proteomes" id="UP000706172"/>
    </source>
</evidence>
<feature type="non-terminal residue" evidence="2">
    <location>
        <position position="150"/>
    </location>
</feature>
<dbReference type="Pfam" id="PF10114">
    <property type="entry name" value="PocR"/>
    <property type="match status" value="1"/>
</dbReference>
<dbReference type="AlphaFoldDB" id="A0A931G8X9"/>
<dbReference type="EMBL" id="JACCQK010000624">
    <property type="protein sequence ID" value="MBG0780213.1"/>
    <property type="molecule type" value="Genomic_DNA"/>
</dbReference>
<sequence>MTLLDICPLETWEALETNLYEKFNLQGSVFNPEGTRITTVKNFSNPLCPAIKSMEKGQTFICSAAHMNMNAMVKKSREPLVEECDAGLTKLVVPVFYKDEFLGVVGGCGLLPEGEAVDSYAVSKIADMDEAKVKRLGSDVPPVSPGTIAA</sequence>
<comment type="caution">
    <text evidence="2">The sequence shown here is derived from an EMBL/GenBank/DDBJ whole genome shotgun (WGS) entry which is preliminary data.</text>
</comment>
<evidence type="ECO:0000313" key="2">
    <source>
        <dbReference type="EMBL" id="MBG0780213.1"/>
    </source>
</evidence>
<evidence type="ECO:0000259" key="1">
    <source>
        <dbReference type="Pfam" id="PF10114"/>
    </source>
</evidence>
<organism evidence="2 3">
    <name type="scientific">Desulfotignum balticum</name>
    <dbReference type="NCBI Taxonomy" id="115781"/>
    <lineage>
        <taxon>Bacteria</taxon>
        <taxon>Pseudomonadati</taxon>
        <taxon>Thermodesulfobacteriota</taxon>
        <taxon>Desulfobacteria</taxon>
        <taxon>Desulfobacterales</taxon>
        <taxon>Desulfobacteraceae</taxon>
        <taxon>Desulfotignum</taxon>
    </lineage>
</organism>